<evidence type="ECO:0008006" key="2">
    <source>
        <dbReference type="Google" id="ProtNLM"/>
    </source>
</evidence>
<gene>
    <name evidence="1" type="ORF">SDC9_163483</name>
</gene>
<accession>A0A645FNY9</accession>
<dbReference type="Pfam" id="PF07892">
    <property type="entry name" value="DUF1667"/>
    <property type="match status" value="1"/>
</dbReference>
<dbReference type="SUPFAM" id="SSF160148">
    <property type="entry name" value="CPE0013-like"/>
    <property type="match status" value="1"/>
</dbReference>
<proteinExistence type="predicted"/>
<dbReference type="Gene3D" id="3.10.530.10">
    <property type="entry name" value="CPE0013-like"/>
    <property type="match status" value="1"/>
</dbReference>
<dbReference type="InterPro" id="IPR012460">
    <property type="entry name" value="DUF1667"/>
</dbReference>
<comment type="caution">
    <text evidence="1">The sequence shown here is derived from an EMBL/GenBank/DDBJ whole genome shotgun (WGS) entry which is preliminary data.</text>
</comment>
<reference evidence="1" key="1">
    <citation type="submission" date="2019-08" db="EMBL/GenBank/DDBJ databases">
        <authorList>
            <person name="Kucharzyk K."/>
            <person name="Murdoch R.W."/>
            <person name="Higgins S."/>
            <person name="Loffler F."/>
        </authorList>
    </citation>
    <scope>NUCLEOTIDE SEQUENCE</scope>
</reference>
<name>A0A645FNY9_9ZZZZ</name>
<organism evidence="1">
    <name type="scientific">bioreactor metagenome</name>
    <dbReference type="NCBI Taxonomy" id="1076179"/>
    <lineage>
        <taxon>unclassified sequences</taxon>
        <taxon>metagenomes</taxon>
        <taxon>ecological metagenomes</taxon>
    </lineage>
</organism>
<evidence type="ECO:0000313" key="1">
    <source>
        <dbReference type="EMBL" id="MPN16145.1"/>
    </source>
</evidence>
<dbReference type="PANTHER" id="PTHR39450:SF1">
    <property type="entry name" value="DUF1667 DOMAIN-CONTAINING PROTEIN"/>
    <property type="match status" value="1"/>
</dbReference>
<dbReference type="InterPro" id="IPR036593">
    <property type="entry name" value="CPE0013-like_sf"/>
</dbReference>
<dbReference type="PANTHER" id="PTHR39450">
    <property type="entry name" value="MOLYBDOPTERIN OXIDOREDUCTASE, 4FE-4S CLUSTER-BINDING SUBUNIT"/>
    <property type="match status" value="1"/>
</dbReference>
<sequence>MSEKRELTCIGCPVGCMLEVTLENGVVIDVKGNTCLIGKNYAEKECTNPTRIVTSSVKVRDGEINAVSVKTESDIPKSKIMQCIEELKGIIVEAPVDIGDIIVANVAETGVNVIATKGIAKLN</sequence>
<dbReference type="EMBL" id="VSSQ01063061">
    <property type="protein sequence ID" value="MPN16145.1"/>
    <property type="molecule type" value="Genomic_DNA"/>
</dbReference>
<dbReference type="AlphaFoldDB" id="A0A645FNY9"/>
<protein>
    <recommendedName>
        <fullName evidence="2">NAD(FAD)-dependent dehydrogenase</fullName>
    </recommendedName>
</protein>
<dbReference type="SUPFAM" id="SSF53706">
    <property type="entry name" value="Formate dehydrogenase/DMSO reductase, domains 1-3"/>
    <property type="match status" value="1"/>
</dbReference>